<dbReference type="AlphaFoldDB" id="A0A7W9BRQ0"/>
<keyword evidence="3" id="KW-1015">Disulfide bond</keyword>
<dbReference type="SUPFAM" id="SSF48452">
    <property type="entry name" value="TPR-like"/>
    <property type="match status" value="1"/>
</dbReference>
<keyword evidence="7" id="KW-1185">Reference proteome</keyword>
<evidence type="ECO:0000256" key="2">
    <source>
        <dbReference type="ARBA" id="ARBA00022982"/>
    </source>
</evidence>
<evidence type="ECO:0000313" key="7">
    <source>
        <dbReference type="Proteomes" id="UP000546701"/>
    </source>
</evidence>
<keyword evidence="1" id="KW-0813">Transport</keyword>
<keyword evidence="4" id="KW-0676">Redox-active center</keyword>
<evidence type="ECO:0000256" key="3">
    <source>
        <dbReference type="ARBA" id="ARBA00023157"/>
    </source>
</evidence>
<evidence type="ECO:0000259" key="5">
    <source>
        <dbReference type="PROSITE" id="PS51352"/>
    </source>
</evidence>
<dbReference type="Pfam" id="PF00085">
    <property type="entry name" value="Thioredoxin"/>
    <property type="match status" value="1"/>
</dbReference>
<dbReference type="InterPro" id="IPR017937">
    <property type="entry name" value="Thioredoxin_CS"/>
</dbReference>
<accession>A0A7W9BRQ0</accession>
<dbReference type="PROSITE" id="PS51352">
    <property type="entry name" value="THIOREDOXIN_2"/>
    <property type="match status" value="1"/>
</dbReference>
<dbReference type="CDD" id="cd02956">
    <property type="entry name" value="ybbN"/>
    <property type="match status" value="1"/>
</dbReference>
<dbReference type="Proteomes" id="UP000546701">
    <property type="component" value="Unassembled WGS sequence"/>
</dbReference>
<dbReference type="Gene3D" id="1.25.40.10">
    <property type="entry name" value="Tetratricopeptide repeat domain"/>
    <property type="match status" value="2"/>
</dbReference>
<dbReference type="GO" id="GO:0005737">
    <property type="term" value="C:cytoplasm"/>
    <property type="evidence" value="ECO:0007669"/>
    <property type="project" value="TreeGrafter"/>
</dbReference>
<dbReference type="Gene3D" id="3.40.30.10">
    <property type="entry name" value="Glutaredoxin"/>
    <property type="match status" value="1"/>
</dbReference>
<dbReference type="EMBL" id="JACIJR010000003">
    <property type="protein sequence ID" value="MBB5728923.1"/>
    <property type="molecule type" value="Genomic_DNA"/>
</dbReference>
<name>A0A7W9BRQ0_9SPHN</name>
<evidence type="ECO:0000256" key="1">
    <source>
        <dbReference type="ARBA" id="ARBA00022448"/>
    </source>
</evidence>
<proteinExistence type="predicted"/>
<organism evidence="6 7">
    <name type="scientific">Sphingomonas prati</name>
    <dbReference type="NCBI Taxonomy" id="1843237"/>
    <lineage>
        <taxon>Bacteria</taxon>
        <taxon>Pseudomonadati</taxon>
        <taxon>Pseudomonadota</taxon>
        <taxon>Alphaproteobacteria</taxon>
        <taxon>Sphingomonadales</taxon>
        <taxon>Sphingomonadaceae</taxon>
        <taxon>Sphingomonas</taxon>
    </lineage>
</organism>
<dbReference type="Pfam" id="PF14561">
    <property type="entry name" value="TPR_20"/>
    <property type="match status" value="1"/>
</dbReference>
<dbReference type="SUPFAM" id="SSF52833">
    <property type="entry name" value="Thioredoxin-like"/>
    <property type="match status" value="1"/>
</dbReference>
<evidence type="ECO:0000313" key="6">
    <source>
        <dbReference type="EMBL" id="MBB5728923.1"/>
    </source>
</evidence>
<comment type="caution">
    <text evidence="6">The sequence shown here is derived from an EMBL/GenBank/DDBJ whole genome shotgun (WGS) entry which is preliminary data.</text>
</comment>
<protein>
    <submittedName>
        <fullName evidence="6">Putative thioredoxin</fullName>
    </submittedName>
</protein>
<sequence>MTVATLGMTAAEREAIEGFRRDVVEPSMDALVIVDFWADWCGPCKALTPLLEKVAADYAARGVKLVKVNVDEQKAVAAQFRIQSLPTVYAIFQGQLVADMTPARTEGQLTQMLDQILKQLPLKTDAAAAEADLLPLIAMAEEVLESGDAERALSIYRQLGEMAPDNLTVVAGEARALLLGGAVDEAAELLDSVPAEKANDPALMQARAALALAKEAAPVDDLAPLEARIAADPDDHEARYELAGALMTSDRDRAADVLLESIGRDREWNEGAARARLLTLFAAVGLMDPWVGAQRRRLSAVLFT</sequence>
<dbReference type="PANTHER" id="PTHR45663">
    <property type="entry name" value="GEO12009P1"/>
    <property type="match status" value="1"/>
</dbReference>
<dbReference type="GO" id="GO:0015035">
    <property type="term" value="F:protein-disulfide reductase activity"/>
    <property type="evidence" value="ECO:0007669"/>
    <property type="project" value="TreeGrafter"/>
</dbReference>
<reference evidence="6 7" key="1">
    <citation type="submission" date="2020-08" db="EMBL/GenBank/DDBJ databases">
        <title>Genomic Encyclopedia of Type Strains, Phase IV (KMG-IV): sequencing the most valuable type-strain genomes for metagenomic binning, comparative biology and taxonomic classification.</title>
        <authorList>
            <person name="Goeker M."/>
        </authorList>
    </citation>
    <scope>NUCLEOTIDE SEQUENCE [LARGE SCALE GENOMIC DNA]</scope>
    <source>
        <strain evidence="6 7">DSM 103336</strain>
    </source>
</reference>
<dbReference type="Pfam" id="PF14559">
    <property type="entry name" value="TPR_19"/>
    <property type="match status" value="1"/>
</dbReference>
<dbReference type="PANTHER" id="PTHR45663:SF11">
    <property type="entry name" value="GEO12009P1"/>
    <property type="match status" value="1"/>
</dbReference>
<dbReference type="InterPro" id="IPR036249">
    <property type="entry name" value="Thioredoxin-like_sf"/>
</dbReference>
<gene>
    <name evidence="6" type="ORF">FHS99_001401</name>
</gene>
<dbReference type="InterPro" id="IPR013766">
    <property type="entry name" value="Thioredoxin_domain"/>
</dbReference>
<feature type="domain" description="Thioredoxin" evidence="5">
    <location>
        <begin position="4"/>
        <end position="118"/>
    </location>
</feature>
<dbReference type="InterPro" id="IPR011990">
    <property type="entry name" value="TPR-like_helical_dom_sf"/>
</dbReference>
<evidence type="ECO:0000256" key="4">
    <source>
        <dbReference type="ARBA" id="ARBA00023284"/>
    </source>
</evidence>
<keyword evidence="2" id="KW-0249">Electron transport</keyword>
<dbReference type="PROSITE" id="PS00194">
    <property type="entry name" value="THIOREDOXIN_1"/>
    <property type="match status" value="1"/>
</dbReference>
<dbReference type="GO" id="GO:0006950">
    <property type="term" value="P:response to stress"/>
    <property type="evidence" value="ECO:0007669"/>
    <property type="project" value="UniProtKB-ARBA"/>
</dbReference>